<dbReference type="RefSeq" id="WP_251779472.1">
    <property type="nucleotide sequence ID" value="NZ_JAMKFE010000009.1"/>
</dbReference>
<protein>
    <submittedName>
        <fullName evidence="3">Amidase</fullName>
    </submittedName>
</protein>
<evidence type="ECO:0000313" key="3">
    <source>
        <dbReference type="EMBL" id="MCM5681023.1"/>
    </source>
</evidence>
<dbReference type="Proteomes" id="UP001165541">
    <property type="component" value="Unassembled WGS sequence"/>
</dbReference>
<evidence type="ECO:0000259" key="2">
    <source>
        <dbReference type="Pfam" id="PF01425"/>
    </source>
</evidence>
<dbReference type="InterPro" id="IPR036928">
    <property type="entry name" value="AS_sf"/>
</dbReference>
<reference evidence="3" key="1">
    <citation type="submission" date="2022-05" db="EMBL/GenBank/DDBJ databases">
        <title>Schlegelella sp. nov., isolated from mangrove soil.</title>
        <authorList>
            <person name="Liu Y."/>
            <person name="Ge X."/>
            <person name="Liu W."/>
        </authorList>
    </citation>
    <scope>NUCLEOTIDE SEQUENCE</scope>
    <source>
        <strain evidence="3">S2-27</strain>
    </source>
</reference>
<feature type="domain" description="Amidase" evidence="2">
    <location>
        <begin position="37"/>
        <end position="434"/>
    </location>
</feature>
<accession>A0ABT0YQK6</accession>
<evidence type="ECO:0000313" key="4">
    <source>
        <dbReference type="Proteomes" id="UP001165541"/>
    </source>
</evidence>
<dbReference type="InterPro" id="IPR000120">
    <property type="entry name" value="Amidase"/>
</dbReference>
<dbReference type="Gene3D" id="3.90.1300.10">
    <property type="entry name" value="Amidase signature (AS) domain"/>
    <property type="match status" value="1"/>
</dbReference>
<proteinExistence type="predicted"/>
<evidence type="ECO:0000256" key="1">
    <source>
        <dbReference type="SAM" id="MobiDB-lite"/>
    </source>
</evidence>
<dbReference type="PANTHER" id="PTHR11895">
    <property type="entry name" value="TRANSAMIDASE"/>
    <property type="match status" value="1"/>
</dbReference>
<dbReference type="SUPFAM" id="SSF75304">
    <property type="entry name" value="Amidase signature (AS) enzymes"/>
    <property type="match status" value="1"/>
</dbReference>
<dbReference type="Pfam" id="PF01425">
    <property type="entry name" value="Amidase"/>
    <property type="match status" value="1"/>
</dbReference>
<organism evidence="3 4">
    <name type="scientific">Caldimonas mangrovi</name>
    <dbReference type="NCBI Taxonomy" id="2944811"/>
    <lineage>
        <taxon>Bacteria</taxon>
        <taxon>Pseudomonadati</taxon>
        <taxon>Pseudomonadota</taxon>
        <taxon>Betaproteobacteria</taxon>
        <taxon>Burkholderiales</taxon>
        <taxon>Sphaerotilaceae</taxon>
        <taxon>Caldimonas</taxon>
    </lineage>
</organism>
<dbReference type="PANTHER" id="PTHR11895:SF176">
    <property type="entry name" value="AMIDASE AMID-RELATED"/>
    <property type="match status" value="1"/>
</dbReference>
<keyword evidence="4" id="KW-1185">Reference proteome</keyword>
<dbReference type="EMBL" id="JAMKFE010000009">
    <property type="protein sequence ID" value="MCM5681023.1"/>
    <property type="molecule type" value="Genomic_DNA"/>
</dbReference>
<dbReference type="InterPro" id="IPR023631">
    <property type="entry name" value="Amidase_dom"/>
</dbReference>
<comment type="caution">
    <text evidence="3">The sequence shown here is derived from an EMBL/GenBank/DDBJ whole genome shotgun (WGS) entry which is preliminary data.</text>
</comment>
<name>A0ABT0YQK6_9BURK</name>
<sequence>MHFDLIAARSAVHSGERSAVGLLDAARMASDTPANRHTFVRTFWEQAEAAARAADLAAGSAALPCLPLAGLAVSVKDLFDVAGQPTTGGSRVLQDGAPAAQDAAAVARLRAAGAALTGHTNMTEFAFSGVGWNPHHGTPPNPADPDVPRIPGGSTSGGAVSVATGAAWAALGSDTGGSIRIPAALQGLVGFKNTARLTPLEGAIPLSTTLDTACAITKSVRDAVLLHEVLAARQVRANRRPLRAWRLAIARDTMQDGLDGTVANAFDSTLQRLRNQGAQIEQIGLPELSQLSRIQATGGFSAAESWAWHRVRLEVDGERYDPRVAQRIRRGAQMSAADYIDLVHARRAWIAQVERQLEGFDAVLSPTVPIVAPPIAAIADDDAEFFRVNALLLRNPSIVNMLDGCALSLPCHAPDQLPVGLMVWSSALHDDTVLAVSLAIEAALLLEGA</sequence>
<feature type="region of interest" description="Disordered" evidence="1">
    <location>
        <begin position="133"/>
        <end position="158"/>
    </location>
</feature>
<gene>
    <name evidence="3" type="ORF">M8A51_15975</name>
</gene>
<dbReference type="NCBIfam" id="NF005460">
    <property type="entry name" value="PRK07056.1"/>
    <property type="match status" value="1"/>
</dbReference>